<evidence type="ECO:0000313" key="1">
    <source>
        <dbReference type="EMBL" id="GAF79213.1"/>
    </source>
</evidence>
<accession>X0SDS5</accession>
<organism evidence="1">
    <name type="scientific">marine sediment metagenome</name>
    <dbReference type="NCBI Taxonomy" id="412755"/>
    <lineage>
        <taxon>unclassified sequences</taxon>
        <taxon>metagenomes</taxon>
        <taxon>ecological metagenomes</taxon>
    </lineage>
</organism>
<gene>
    <name evidence="1" type="ORF">S01H1_08798</name>
</gene>
<comment type="caution">
    <text evidence="1">The sequence shown here is derived from an EMBL/GenBank/DDBJ whole genome shotgun (WGS) entry which is preliminary data.</text>
</comment>
<feature type="non-terminal residue" evidence="1">
    <location>
        <position position="1"/>
    </location>
</feature>
<name>X0SDS5_9ZZZZ</name>
<reference evidence="1" key="1">
    <citation type="journal article" date="2014" name="Front. Microbiol.">
        <title>High frequency of phylogenetically diverse reductive dehalogenase-homologous genes in deep subseafloor sedimentary metagenomes.</title>
        <authorList>
            <person name="Kawai M."/>
            <person name="Futagami T."/>
            <person name="Toyoda A."/>
            <person name="Takaki Y."/>
            <person name="Nishi S."/>
            <person name="Hori S."/>
            <person name="Arai W."/>
            <person name="Tsubouchi T."/>
            <person name="Morono Y."/>
            <person name="Uchiyama I."/>
            <person name="Ito T."/>
            <person name="Fujiyama A."/>
            <person name="Inagaki F."/>
            <person name="Takami H."/>
        </authorList>
    </citation>
    <scope>NUCLEOTIDE SEQUENCE</scope>
    <source>
        <strain evidence="1">Expedition CK06-06</strain>
    </source>
</reference>
<protein>
    <submittedName>
        <fullName evidence="1">Uncharacterized protein</fullName>
    </submittedName>
</protein>
<dbReference type="AlphaFoldDB" id="X0SDS5"/>
<sequence length="198" mass="23616">SKILAGFLLITLCFSNLLHDSFFYVAAKPFVPLVQKVSAWARDKGVISARFDKKVVKEVARIADKANIKAHFFDYLYEITNDYDGPMEGVVLYLNKHAKPGETIKTHLFNANPLFYYTGLEVDTDFTKETYPEWIFLRDYWTEDSFYKTEYFKNIEKRYDKIELDYPDIWWENRPDDMSHHYFKTAPLEKKISLYRRK</sequence>
<proteinExistence type="predicted"/>
<dbReference type="EMBL" id="BARS01004501">
    <property type="protein sequence ID" value="GAF79213.1"/>
    <property type="molecule type" value="Genomic_DNA"/>
</dbReference>